<feature type="domain" description="NAD-dependent epimerase/dehydratase" evidence="2">
    <location>
        <begin position="4"/>
        <end position="242"/>
    </location>
</feature>
<keyword evidence="6" id="KW-1185">Reference proteome</keyword>
<evidence type="ECO:0000313" key="3">
    <source>
        <dbReference type="EMBL" id="NYH84079.1"/>
    </source>
</evidence>
<dbReference type="EMBL" id="FOOI01000028">
    <property type="protein sequence ID" value="SFH68404.1"/>
    <property type="molecule type" value="Genomic_DNA"/>
</dbReference>
<dbReference type="Pfam" id="PF01370">
    <property type="entry name" value="Epimerase"/>
    <property type="match status" value="1"/>
</dbReference>
<sequence length="345" mass="37367">MRYLVTGVAGFIGSQVAERLLPRATELIGVDCFTANYPRSMKEENLQILRSKPNFSLLEADLGAADLPELLSGVDVVVHQAGLPGVRPSWGREFSEYVAHNVVATQRLLEAARNAGVRRFVYASSSSVYGNAATYPTSEETLPRPFSPYGVTKLAGEHLCNTYAANYGLSTVALRYFTVYGPRQRPDMAFHRFVAAGCRGAEINVYGNGEQIRDFTHVDDVVRANVLATEADLPPGKVLNIAGGSRADVNTVLTLLAGLVPTPLRVTRTDHQAGDVEETWASCDEARRLLGWTPKVELLDGLASQVDWYRARLEPVLAATTNSDLDPDLSVVPAPAVRKPAKAGS</sequence>
<evidence type="ECO:0000313" key="6">
    <source>
        <dbReference type="Proteomes" id="UP000533017"/>
    </source>
</evidence>
<organism evidence="4 5">
    <name type="scientific">Actinopolymorpha cephalotaxi</name>
    <dbReference type="NCBI Taxonomy" id="504797"/>
    <lineage>
        <taxon>Bacteria</taxon>
        <taxon>Bacillati</taxon>
        <taxon>Actinomycetota</taxon>
        <taxon>Actinomycetes</taxon>
        <taxon>Propionibacteriales</taxon>
        <taxon>Actinopolymorphaceae</taxon>
        <taxon>Actinopolymorpha</taxon>
    </lineage>
</organism>
<dbReference type="InterPro" id="IPR036291">
    <property type="entry name" value="NAD(P)-bd_dom_sf"/>
</dbReference>
<proteinExistence type="inferred from homology"/>
<dbReference type="STRING" id="504797.SAMN05421678_12831"/>
<dbReference type="OrthoDB" id="9801785at2"/>
<comment type="similarity">
    <text evidence="1">Belongs to the NAD(P)-dependent epimerase/dehydratase family.</text>
</comment>
<dbReference type="RefSeq" id="WP_092890431.1">
    <property type="nucleotide sequence ID" value="NZ_FOOI01000028.1"/>
</dbReference>
<dbReference type="Gene3D" id="3.90.25.10">
    <property type="entry name" value="UDP-galactose 4-epimerase, domain 1"/>
    <property type="match status" value="1"/>
</dbReference>
<dbReference type="PRINTS" id="PR01713">
    <property type="entry name" value="NUCEPIMERASE"/>
</dbReference>
<reference evidence="3 6" key="2">
    <citation type="submission" date="2020-07" db="EMBL/GenBank/DDBJ databases">
        <title>Sequencing the genomes of 1000 actinobacteria strains.</title>
        <authorList>
            <person name="Klenk H.-P."/>
        </authorList>
    </citation>
    <scope>NUCLEOTIDE SEQUENCE [LARGE SCALE GENOMIC DNA]</scope>
    <source>
        <strain evidence="3 6">DSM 45117</strain>
    </source>
</reference>
<evidence type="ECO:0000256" key="1">
    <source>
        <dbReference type="ARBA" id="ARBA00007637"/>
    </source>
</evidence>
<dbReference type="PANTHER" id="PTHR43000">
    <property type="entry name" value="DTDP-D-GLUCOSE 4,6-DEHYDRATASE-RELATED"/>
    <property type="match status" value="1"/>
</dbReference>
<accession>A0A1I3C1H9</accession>
<dbReference type="InterPro" id="IPR020904">
    <property type="entry name" value="Sc_DH/Rdtase_CS"/>
</dbReference>
<reference evidence="4 5" key="1">
    <citation type="submission" date="2016-10" db="EMBL/GenBank/DDBJ databases">
        <authorList>
            <person name="de Groot N.N."/>
        </authorList>
    </citation>
    <scope>NUCLEOTIDE SEQUENCE [LARGE SCALE GENOMIC DNA]</scope>
    <source>
        <strain evidence="4 5">CPCC 202808</strain>
    </source>
</reference>
<dbReference type="EMBL" id="JACBZA010000001">
    <property type="protein sequence ID" value="NYH84079.1"/>
    <property type="molecule type" value="Genomic_DNA"/>
</dbReference>
<evidence type="ECO:0000259" key="2">
    <source>
        <dbReference type="Pfam" id="PF01370"/>
    </source>
</evidence>
<evidence type="ECO:0000313" key="5">
    <source>
        <dbReference type="Proteomes" id="UP000199052"/>
    </source>
</evidence>
<dbReference type="PROSITE" id="PS00061">
    <property type="entry name" value="ADH_SHORT"/>
    <property type="match status" value="1"/>
</dbReference>
<name>A0A1I3C1H9_9ACTN</name>
<evidence type="ECO:0000313" key="4">
    <source>
        <dbReference type="EMBL" id="SFH68404.1"/>
    </source>
</evidence>
<dbReference type="AlphaFoldDB" id="A0A1I3C1H9"/>
<dbReference type="Proteomes" id="UP000533017">
    <property type="component" value="Unassembled WGS sequence"/>
</dbReference>
<gene>
    <name evidence="3" type="ORF">FHR37_002930</name>
    <name evidence="4" type="ORF">SAMN05421678_12831</name>
</gene>
<dbReference type="SUPFAM" id="SSF51735">
    <property type="entry name" value="NAD(P)-binding Rossmann-fold domains"/>
    <property type="match status" value="1"/>
</dbReference>
<dbReference type="Gene3D" id="3.40.50.720">
    <property type="entry name" value="NAD(P)-binding Rossmann-like Domain"/>
    <property type="match status" value="1"/>
</dbReference>
<dbReference type="Proteomes" id="UP000199052">
    <property type="component" value="Unassembled WGS sequence"/>
</dbReference>
<dbReference type="InterPro" id="IPR001509">
    <property type="entry name" value="Epimerase_deHydtase"/>
</dbReference>
<protein>
    <submittedName>
        <fullName evidence="4">Nucleoside-diphosphate-sugar epimerase</fullName>
    </submittedName>
</protein>